<feature type="compositionally biased region" description="Acidic residues" evidence="9">
    <location>
        <begin position="329"/>
        <end position="344"/>
    </location>
</feature>
<keyword evidence="7 8" id="KW-0539">Nucleus</keyword>
<dbReference type="PROSITE" id="PS50164">
    <property type="entry name" value="GIY_YIG"/>
    <property type="match status" value="1"/>
</dbReference>
<dbReference type="GO" id="GO:0000724">
    <property type="term" value="P:double-strand break repair via homologous recombination"/>
    <property type="evidence" value="ECO:0007669"/>
    <property type="project" value="TreeGrafter"/>
</dbReference>
<evidence type="ECO:0000256" key="9">
    <source>
        <dbReference type="SAM" id="MobiDB-lite"/>
    </source>
</evidence>
<comment type="cofactor">
    <cofactor evidence="8">
        <name>a divalent metal cation</name>
        <dbReference type="ChEBI" id="CHEBI:60240"/>
    </cofactor>
</comment>
<dbReference type="HAMAP" id="MF_03100">
    <property type="entry name" value="Endonuc_su_Slx1"/>
    <property type="match status" value="1"/>
</dbReference>
<dbReference type="Proteomes" id="UP000800092">
    <property type="component" value="Unassembled WGS sequence"/>
</dbReference>
<dbReference type="InterPro" id="IPR050381">
    <property type="entry name" value="SLX1_endonuclease"/>
</dbReference>
<dbReference type="EMBL" id="ML991781">
    <property type="protein sequence ID" value="KAF2237289.1"/>
    <property type="molecule type" value="Genomic_DNA"/>
</dbReference>
<feature type="region of interest" description="Disordered" evidence="9">
    <location>
        <begin position="328"/>
        <end position="353"/>
    </location>
</feature>
<keyword evidence="5 8" id="KW-0233">DNA recombination</keyword>
<evidence type="ECO:0000259" key="10">
    <source>
        <dbReference type="PROSITE" id="PS50164"/>
    </source>
</evidence>
<evidence type="ECO:0000256" key="4">
    <source>
        <dbReference type="ARBA" id="ARBA00022801"/>
    </source>
</evidence>
<dbReference type="PANTHER" id="PTHR20208">
    <property type="entry name" value="STRUCTURE-SPECIFIC ENDONUCLEASE SUBUNIT SLX1"/>
    <property type="match status" value="1"/>
</dbReference>
<gene>
    <name evidence="11" type="ORF">EV356DRAFT_530386</name>
</gene>
<keyword evidence="2 8" id="KW-0255">Endonuclease</keyword>
<reference evidence="11" key="1">
    <citation type="journal article" date="2020" name="Stud. Mycol.">
        <title>101 Dothideomycetes genomes: a test case for predicting lifestyles and emergence of pathogens.</title>
        <authorList>
            <person name="Haridas S."/>
            <person name="Albert R."/>
            <person name="Binder M."/>
            <person name="Bloem J."/>
            <person name="Labutti K."/>
            <person name="Salamov A."/>
            <person name="Andreopoulos B."/>
            <person name="Baker S."/>
            <person name="Barry K."/>
            <person name="Bills G."/>
            <person name="Bluhm B."/>
            <person name="Cannon C."/>
            <person name="Castanera R."/>
            <person name="Culley D."/>
            <person name="Daum C."/>
            <person name="Ezra D."/>
            <person name="Gonzalez J."/>
            <person name="Henrissat B."/>
            <person name="Kuo A."/>
            <person name="Liang C."/>
            <person name="Lipzen A."/>
            <person name="Lutzoni F."/>
            <person name="Magnuson J."/>
            <person name="Mondo S."/>
            <person name="Nolan M."/>
            <person name="Ohm R."/>
            <person name="Pangilinan J."/>
            <person name="Park H.-J."/>
            <person name="Ramirez L."/>
            <person name="Alfaro M."/>
            <person name="Sun H."/>
            <person name="Tritt A."/>
            <person name="Yoshinaga Y."/>
            <person name="Zwiers L.-H."/>
            <person name="Turgeon B."/>
            <person name="Goodwin S."/>
            <person name="Spatafora J."/>
            <person name="Crous P."/>
            <person name="Grigoriev I."/>
        </authorList>
    </citation>
    <scope>NUCLEOTIDE SEQUENCE</scope>
    <source>
        <strain evidence="11">Tuck. ex Michener</strain>
    </source>
</reference>
<organism evidence="11 12">
    <name type="scientific">Viridothelium virens</name>
    <name type="common">Speckled blister lichen</name>
    <name type="synonym">Trypethelium virens</name>
    <dbReference type="NCBI Taxonomy" id="1048519"/>
    <lineage>
        <taxon>Eukaryota</taxon>
        <taxon>Fungi</taxon>
        <taxon>Dikarya</taxon>
        <taxon>Ascomycota</taxon>
        <taxon>Pezizomycotina</taxon>
        <taxon>Dothideomycetes</taxon>
        <taxon>Dothideomycetes incertae sedis</taxon>
        <taxon>Trypetheliales</taxon>
        <taxon>Trypetheliaceae</taxon>
        <taxon>Viridothelium</taxon>
    </lineage>
</organism>
<comment type="caution">
    <text evidence="8">Lacks conserved residue(s) required for the propagation of feature annotation.</text>
</comment>
<dbReference type="InterPro" id="IPR013083">
    <property type="entry name" value="Znf_RING/FYVE/PHD"/>
</dbReference>
<dbReference type="GO" id="GO:0017108">
    <property type="term" value="F:5'-flap endonuclease activity"/>
    <property type="evidence" value="ECO:0007669"/>
    <property type="project" value="InterPro"/>
</dbReference>
<sequence length="412" mass="46204">METPIPAFYCCYLLRSTVRRNSLYVGSTPNPPRRVKQHNGSAPGGASHTSRVWRGKSSRPWEMTVLVTGFPSKIAALQFEWAWQKTHLTRHLPEAEREKRAPAKFKRKPPPRSLSVILSDLHLLLRVKSFERWPLGLRFFADDVYKAWQVLEERVSVPIRDGISINFTPSKPTRTDHGISLGPDQVQGVGSLDLGYSSMKPLLEKTLVTLATNTVKHNCTKCKEEIQLPKALALVCPRDTCQGVWHLSCLSQELLAPDGSQNSLIPTKGSCPSCNVEMEWSMLMKDLTLRNRGQKEIMRLFKWKSSKKADTQSNENAAIKAVLESMNVPEEDIDVGDEEDDDQPTAEFKIPPGLAADLEDDWAFRADDDEDGVSSIASDLLARQSPRKQKTEEITSQPIVEDSDWGGAEILE</sequence>
<dbReference type="OrthoDB" id="24645at2759"/>
<dbReference type="InterPro" id="IPR027520">
    <property type="entry name" value="Slx1"/>
</dbReference>
<name>A0A6A6HHJ8_VIRVR</name>
<feature type="region of interest" description="Disordered" evidence="9">
    <location>
        <begin position="24"/>
        <end position="55"/>
    </location>
</feature>
<evidence type="ECO:0000256" key="6">
    <source>
        <dbReference type="ARBA" id="ARBA00023204"/>
    </source>
</evidence>
<dbReference type="SUPFAM" id="SSF82771">
    <property type="entry name" value="GIY-YIG endonuclease"/>
    <property type="match status" value="1"/>
</dbReference>
<protein>
    <recommendedName>
        <fullName evidence="10">GIY-YIG domain-containing protein</fullName>
    </recommendedName>
</protein>
<dbReference type="GO" id="GO:0033557">
    <property type="term" value="C:Slx1-Slx4 complex"/>
    <property type="evidence" value="ECO:0007669"/>
    <property type="project" value="UniProtKB-UniRule"/>
</dbReference>
<dbReference type="PANTHER" id="PTHR20208:SF10">
    <property type="entry name" value="STRUCTURE-SPECIFIC ENDONUCLEASE SUBUNIT SLX1"/>
    <property type="match status" value="1"/>
</dbReference>
<dbReference type="FunFam" id="3.40.1440.10:FF:000006">
    <property type="entry name" value="Structure-specific endonuclease subunit SLX1"/>
    <property type="match status" value="1"/>
</dbReference>
<dbReference type="Gene3D" id="3.40.1440.10">
    <property type="entry name" value="GIY-YIG endonuclease"/>
    <property type="match status" value="1"/>
</dbReference>
<dbReference type="Gene3D" id="3.30.40.10">
    <property type="entry name" value="Zinc/RING finger domain, C3HC4 (zinc finger)"/>
    <property type="match status" value="1"/>
</dbReference>
<dbReference type="GO" id="GO:0008821">
    <property type="term" value="F:crossover junction DNA endonuclease activity"/>
    <property type="evidence" value="ECO:0007669"/>
    <property type="project" value="TreeGrafter"/>
</dbReference>
<keyword evidence="3 8" id="KW-0227">DNA damage</keyword>
<comment type="similarity">
    <text evidence="8">Belongs to the SLX1 family.</text>
</comment>
<evidence type="ECO:0000256" key="2">
    <source>
        <dbReference type="ARBA" id="ARBA00022759"/>
    </source>
</evidence>
<comment type="function">
    <text evidence="8">Catalytic subunit of the SLX1-SLX4 structure-specific endonuclease that resolves DNA secondary structures generated during DNA repair and recombination. Has endonuclease activity towards branched DNA substrates, introducing single-strand cuts in duplex DNA close to junctions with ss-DNA.</text>
</comment>
<evidence type="ECO:0000256" key="8">
    <source>
        <dbReference type="HAMAP-Rule" id="MF_03100"/>
    </source>
</evidence>
<feature type="domain" description="GIY-YIG" evidence="10">
    <location>
        <begin position="7"/>
        <end position="93"/>
    </location>
</feature>
<dbReference type="AlphaFoldDB" id="A0A6A6HHJ8"/>
<accession>A0A6A6HHJ8</accession>
<evidence type="ECO:0000256" key="7">
    <source>
        <dbReference type="ARBA" id="ARBA00023242"/>
    </source>
</evidence>
<proteinExistence type="inferred from homology"/>
<comment type="subcellular location">
    <subcellularLocation>
        <location evidence="8">Nucleus</location>
    </subcellularLocation>
</comment>
<keyword evidence="6 8" id="KW-0234">DNA repair</keyword>
<evidence type="ECO:0000313" key="11">
    <source>
        <dbReference type="EMBL" id="KAF2237289.1"/>
    </source>
</evidence>
<evidence type="ECO:0000256" key="5">
    <source>
        <dbReference type="ARBA" id="ARBA00023172"/>
    </source>
</evidence>
<dbReference type="InterPro" id="IPR035901">
    <property type="entry name" value="GIY-YIG_endonuc_sf"/>
</dbReference>
<evidence type="ECO:0000256" key="3">
    <source>
        <dbReference type="ARBA" id="ARBA00022763"/>
    </source>
</evidence>
<dbReference type="Pfam" id="PF01541">
    <property type="entry name" value="GIY-YIG"/>
    <property type="match status" value="1"/>
</dbReference>
<dbReference type="InterPro" id="IPR048749">
    <property type="entry name" value="SLX1_C"/>
</dbReference>
<keyword evidence="12" id="KW-1185">Reference proteome</keyword>
<evidence type="ECO:0000256" key="1">
    <source>
        <dbReference type="ARBA" id="ARBA00022722"/>
    </source>
</evidence>
<dbReference type="InterPro" id="IPR000305">
    <property type="entry name" value="GIY-YIG_endonuc"/>
</dbReference>
<dbReference type="Pfam" id="PF21202">
    <property type="entry name" value="SLX1_C"/>
    <property type="match status" value="1"/>
</dbReference>
<dbReference type="CDD" id="cd10455">
    <property type="entry name" value="GIY-YIG_SLX1"/>
    <property type="match status" value="1"/>
</dbReference>
<evidence type="ECO:0000313" key="12">
    <source>
        <dbReference type="Proteomes" id="UP000800092"/>
    </source>
</evidence>
<keyword evidence="4 8" id="KW-0378">Hydrolase</keyword>
<keyword evidence="1 8" id="KW-0540">Nuclease</keyword>
<feature type="region of interest" description="Disordered" evidence="9">
    <location>
        <begin position="375"/>
        <end position="412"/>
    </location>
</feature>
<comment type="subunit">
    <text evidence="8">Forms a heterodimer with SLX4.</text>
</comment>